<gene>
    <name evidence="1" type="ORF">M0811_03292</name>
</gene>
<organism evidence="1 2">
    <name type="scientific">Anaeramoeba ignava</name>
    <name type="common">Anaerobic marine amoeba</name>
    <dbReference type="NCBI Taxonomy" id="1746090"/>
    <lineage>
        <taxon>Eukaryota</taxon>
        <taxon>Metamonada</taxon>
        <taxon>Anaeramoebidae</taxon>
        <taxon>Anaeramoeba</taxon>
    </lineage>
</organism>
<dbReference type="AlphaFoldDB" id="A0A9Q0L6J6"/>
<dbReference type="EMBL" id="JAPDFW010000136">
    <property type="protein sequence ID" value="KAJ5066948.1"/>
    <property type="molecule type" value="Genomic_DNA"/>
</dbReference>
<protein>
    <submittedName>
        <fullName evidence="1">Uncharacterized protein</fullName>
    </submittedName>
</protein>
<accession>A0A9Q0L6J6</accession>
<comment type="caution">
    <text evidence="1">The sequence shown here is derived from an EMBL/GenBank/DDBJ whole genome shotgun (WGS) entry which is preliminary data.</text>
</comment>
<name>A0A9Q0L6J6_ANAIG</name>
<reference evidence="1" key="1">
    <citation type="submission" date="2022-10" db="EMBL/GenBank/DDBJ databases">
        <title>Novel sulphate-reducing endosymbionts in the free-living metamonad Anaeramoeba.</title>
        <authorList>
            <person name="Jerlstrom-Hultqvist J."/>
            <person name="Cepicka I."/>
            <person name="Gallot-Lavallee L."/>
            <person name="Salas-Leiva D."/>
            <person name="Curtis B.A."/>
            <person name="Zahonova K."/>
            <person name="Pipaliya S."/>
            <person name="Dacks J."/>
            <person name="Roger A.J."/>
        </authorList>
    </citation>
    <scope>NUCLEOTIDE SEQUENCE</scope>
    <source>
        <strain evidence="1">BMAN</strain>
    </source>
</reference>
<dbReference type="Proteomes" id="UP001149090">
    <property type="component" value="Unassembled WGS sequence"/>
</dbReference>
<proteinExistence type="predicted"/>
<evidence type="ECO:0000313" key="1">
    <source>
        <dbReference type="EMBL" id="KAJ5066948.1"/>
    </source>
</evidence>
<evidence type="ECO:0000313" key="2">
    <source>
        <dbReference type="Proteomes" id="UP001149090"/>
    </source>
</evidence>
<sequence>MTLLKYTDPKNTSLKISILKILPHFIESYNFIWNKKEYEDIIDCIRFLNFWMNKDIVFQSEELFHFLVINSPEFQAKSFSFLPLPSEVDNFLERSFNRFHQEDDKDEYSKEYRMLFFKKEEIQPKEDESLQIALTKLLNSLLN</sequence>
<keyword evidence="2" id="KW-1185">Reference proteome</keyword>